<dbReference type="Gene3D" id="1.10.730.10">
    <property type="entry name" value="Isoleucyl-tRNA Synthetase, Domain 1"/>
    <property type="match status" value="1"/>
</dbReference>
<evidence type="ECO:0000256" key="7">
    <source>
        <dbReference type="ARBA" id="ARBA00023146"/>
    </source>
</evidence>
<dbReference type="InterPro" id="IPR023458">
    <property type="entry name" value="Met-tRNA_ligase_1"/>
</dbReference>
<sequence length="643" mass="73164">MNKPFTPPQNVKEVLERASRPKTAVITGGMPYANGPLHLGHLAGAIVPPDIMARYMRMLIGKDNVLFVSGNDDHGSTSESSAVKAGKGVREFIDEIHDKQVQTITRYGISYDIFSGTSQPDCYPIHAETSQDFMRKMWKNGLLEKKTTNQWYDPKINRFLQDRNVTGKCPNPNCTNESAYSDNCEVCGMEYDPSQLLNPKSALSGATPELKPTAHLWMDMTKVQDQLVEWLKSKQNKWRKGVINQVMDTVLPAFQFDNIHEPAYKEMKANLPKHKSRYAPGKKVVVQFENKEDFINGMNMMTVQEIPVEVMDGWAHRSITRDVVWGIPVPKEIDPEMEGKTLYVWPDSLIAPISFSKVALKNKGKGPDEWKRFWTESDSRVFQFLGQDNVYFYVLMQGAMWFGTQADPNRQPVLGEYQLTDIFSVFHLMVDGEKMSKSRGNFYSADQLTNEMGFDPDQVRYFLSTLGIAEKPSNFEFETFKERNKFLAGPMNAAIEKPISAVHSRFDGKVPDGKLLEKAEKETMKIVQLYLKNMEKGEHLTLLGQIENYARLINSFFVQYKPHDDRADLEGRKDGLYTSFYILKNLMIMLYPFAPQTMERVRVSLNLPETVWSVDELGTGIPAGHVIGQKGTYFPSVEGVQVD</sequence>
<dbReference type="SUPFAM" id="SSF52374">
    <property type="entry name" value="Nucleotidylyl transferase"/>
    <property type="match status" value="1"/>
</dbReference>
<keyword evidence="12" id="KW-1185">Reference proteome</keyword>
<feature type="domain" description="Methionyl/Leucyl tRNA synthetase" evidence="10">
    <location>
        <begin position="25"/>
        <end position="249"/>
    </location>
</feature>
<dbReference type="RefSeq" id="WP_321399047.1">
    <property type="nucleotide sequence ID" value="NZ_CP139487.1"/>
</dbReference>
<dbReference type="PANTHER" id="PTHR45765">
    <property type="entry name" value="METHIONINE--TRNA LIGASE"/>
    <property type="match status" value="1"/>
</dbReference>
<dbReference type="Gene3D" id="2.170.220.10">
    <property type="match status" value="1"/>
</dbReference>
<dbReference type="EMBL" id="CP139487">
    <property type="protein sequence ID" value="WPU66635.1"/>
    <property type="molecule type" value="Genomic_DNA"/>
</dbReference>
<evidence type="ECO:0000313" key="11">
    <source>
        <dbReference type="EMBL" id="WPU66635.1"/>
    </source>
</evidence>
<dbReference type="Pfam" id="PF09334">
    <property type="entry name" value="tRNA-synt_1g"/>
    <property type="match status" value="2"/>
</dbReference>
<gene>
    <name evidence="11" type="ORF">SOO65_07745</name>
</gene>
<dbReference type="InterPro" id="IPR015413">
    <property type="entry name" value="Methionyl/Leucyl_tRNA_Synth"/>
</dbReference>
<feature type="domain" description="Methionyl/Leucyl tRNA synthetase" evidence="10">
    <location>
        <begin position="311"/>
        <end position="484"/>
    </location>
</feature>
<dbReference type="PROSITE" id="PS00178">
    <property type="entry name" value="AA_TRNA_LIGASE_I"/>
    <property type="match status" value="1"/>
</dbReference>
<dbReference type="KEGG" id="psti:SOO65_07745"/>
<proteinExistence type="inferred from homology"/>
<keyword evidence="4 9" id="KW-0547">Nucleotide-binding</keyword>
<keyword evidence="3 9" id="KW-0436">Ligase</keyword>
<dbReference type="InterPro" id="IPR029038">
    <property type="entry name" value="MetRS_Zn"/>
</dbReference>
<dbReference type="Proteomes" id="UP001324634">
    <property type="component" value="Chromosome"/>
</dbReference>
<dbReference type="InterPro" id="IPR014729">
    <property type="entry name" value="Rossmann-like_a/b/a_fold"/>
</dbReference>
<dbReference type="GO" id="GO:0006431">
    <property type="term" value="P:methionyl-tRNA aminoacylation"/>
    <property type="evidence" value="ECO:0007669"/>
    <property type="project" value="TreeGrafter"/>
</dbReference>
<evidence type="ECO:0000256" key="6">
    <source>
        <dbReference type="ARBA" id="ARBA00022917"/>
    </source>
</evidence>
<dbReference type="PANTHER" id="PTHR45765:SF1">
    <property type="entry name" value="METHIONINE--TRNA LIGASE, CYTOPLASMIC"/>
    <property type="match status" value="1"/>
</dbReference>
<dbReference type="Gene3D" id="3.40.50.620">
    <property type="entry name" value="HUPs"/>
    <property type="match status" value="2"/>
</dbReference>
<dbReference type="GO" id="GO:0004825">
    <property type="term" value="F:methionine-tRNA ligase activity"/>
    <property type="evidence" value="ECO:0007669"/>
    <property type="project" value="UniProtKB-EC"/>
</dbReference>
<evidence type="ECO:0000256" key="3">
    <source>
        <dbReference type="ARBA" id="ARBA00022598"/>
    </source>
</evidence>
<evidence type="ECO:0000256" key="2">
    <source>
        <dbReference type="ARBA" id="ARBA00022490"/>
    </source>
</evidence>
<evidence type="ECO:0000256" key="1">
    <source>
        <dbReference type="ARBA" id="ARBA00008258"/>
    </source>
</evidence>
<organism evidence="11 12">
    <name type="scientific">Peredibacter starrii</name>
    <dbReference type="NCBI Taxonomy" id="28202"/>
    <lineage>
        <taxon>Bacteria</taxon>
        <taxon>Pseudomonadati</taxon>
        <taxon>Bdellovibrionota</taxon>
        <taxon>Bacteriovoracia</taxon>
        <taxon>Bacteriovoracales</taxon>
        <taxon>Bacteriovoracaceae</taxon>
        <taxon>Peredibacter</taxon>
    </lineage>
</organism>
<keyword evidence="5 9" id="KW-0067">ATP-binding</keyword>
<reference evidence="11 12" key="1">
    <citation type="submission" date="2023-11" db="EMBL/GenBank/DDBJ databases">
        <title>Peredibacter starrii A3.12.</title>
        <authorList>
            <person name="Mitchell R.J."/>
        </authorList>
    </citation>
    <scope>NUCLEOTIDE SEQUENCE [LARGE SCALE GENOMIC DNA]</scope>
    <source>
        <strain evidence="11 12">A3.12</strain>
    </source>
</reference>
<evidence type="ECO:0000256" key="9">
    <source>
        <dbReference type="RuleBase" id="RU363039"/>
    </source>
</evidence>
<keyword evidence="7 9" id="KW-0030">Aminoacyl-tRNA synthetase</keyword>
<name>A0AAX4HTV9_9BACT</name>
<dbReference type="GO" id="GO:0005829">
    <property type="term" value="C:cytosol"/>
    <property type="evidence" value="ECO:0007669"/>
    <property type="project" value="TreeGrafter"/>
</dbReference>
<dbReference type="AlphaFoldDB" id="A0AAX4HTV9"/>
<dbReference type="SUPFAM" id="SSF47323">
    <property type="entry name" value="Anticodon-binding domain of a subclass of class I aminoacyl-tRNA synthetases"/>
    <property type="match status" value="1"/>
</dbReference>
<evidence type="ECO:0000256" key="4">
    <source>
        <dbReference type="ARBA" id="ARBA00022741"/>
    </source>
</evidence>
<evidence type="ECO:0000256" key="8">
    <source>
        <dbReference type="ARBA" id="ARBA00047364"/>
    </source>
</evidence>
<dbReference type="SUPFAM" id="SSF57770">
    <property type="entry name" value="Methionyl-tRNA synthetase (MetRS), Zn-domain"/>
    <property type="match status" value="1"/>
</dbReference>
<dbReference type="InterPro" id="IPR001412">
    <property type="entry name" value="aa-tRNA-synth_I_CS"/>
</dbReference>
<comment type="catalytic activity">
    <reaction evidence="8">
        <text>tRNA(Met) + L-methionine + ATP = L-methionyl-tRNA(Met) + AMP + diphosphate</text>
        <dbReference type="Rhea" id="RHEA:13481"/>
        <dbReference type="Rhea" id="RHEA-COMP:9667"/>
        <dbReference type="Rhea" id="RHEA-COMP:9698"/>
        <dbReference type="ChEBI" id="CHEBI:30616"/>
        <dbReference type="ChEBI" id="CHEBI:33019"/>
        <dbReference type="ChEBI" id="CHEBI:57844"/>
        <dbReference type="ChEBI" id="CHEBI:78442"/>
        <dbReference type="ChEBI" id="CHEBI:78530"/>
        <dbReference type="ChEBI" id="CHEBI:456215"/>
        <dbReference type="EC" id="6.1.1.10"/>
    </reaction>
</comment>
<dbReference type="GO" id="GO:0005524">
    <property type="term" value="F:ATP binding"/>
    <property type="evidence" value="ECO:0007669"/>
    <property type="project" value="UniProtKB-KW"/>
</dbReference>
<comment type="similarity">
    <text evidence="1">Belongs to the class-I aminoacyl-tRNA synthetase family. MetG type 1 subfamily.</text>
</comment>
<keyword evidence="2" id="KW-0963">Cytoplasm</keyword>
<protein>
    <submittedName>
        <fullName evidence="11">Class I tRNA ligase family protein</fullName>
    </submittedName>
</protein>
<accession>A0AAX4HTV9</accession>
<evidence type="ECO:0000313" key="12">
    <source>
        <dbReference type="Proteomes" id="UP001324634"/>
    </source>
</evidence>
<keyword evidence="6 9" id="KW-0648">Protein biosynthesis</keyword>
<dbReference type="InterPro" id="IPR009080">
    <property type="entry name" value="tRNAsynth_Ia_anticodon-bd"/>
</dbReference>
<evidence type="ECO:0000259" key="10">
    <source>
        <dbReference type="Pfam" id="PF09334"/>
    </source>
</evidence>
<evidence type="ECO:0000256" key="5">
    <source>
        <dbReference type="ARBA" id="ARBA00022840"/>
    </source>
</evidence>